<dbReference type="Proteomes" id="UP000258215">
    <property type="component" value="Segment"/>
</dbReference>
<evidence type="ECO:0000259" key="1">
    <source>
        <dbReference type="PROSITE" id="PS50075"/>
    </source>
</evidence>
<dbReference type="RefSeq" id="YP_009880161.1">
    <property type="nucleotide sequence ID" value="NC_049433.1"/>
</dbReference>
<accession>A0A2Z3DS68</accession>
<evidence type="ECO:0000313" key="2">
    <source>
        <dbReference type="EMBL" id="AVZ44896.1"/>
    </source>
</evidence>
<dbReference type="PROSITE" id="PS50075">
    <property type="entry name" value="CARRIER"/>
    <property type="match status" value="1"/>
</dbReference>
<keyword evidence="3" id="KW-1185">Reference proteome</keyword>
<dbReference type="Pfam" id="PF00550">
    <property type="entry name" value="PP-binding"/>
    <property type="match status" value="1"/>
</dbReference>
<organism evidence="2 3">
    <name type="scientific">Escherichia phage EP75</name>
    <dbReference type="NCBI Taxonomy" id="2070200"/>
    <lineage>
        <taxon>Viruses</taxon>
        <taxon>Duplodnaviria</taxon>
        <taxon>Heunggongvirae</taxon>
        <taxon>Uroviricota</taxon>
        <taxon>Caudoviricetes</taxon>
        <taxon>Pantevenvirales</taxon>
        <taxon>Ackermannviridae</taxon>
        <taxon>Cvivirinae</taxon>
        <taxon>Kuttervirus</taxon>
        <taxon>Kuttervirus EP75</taxon>
    </lineage>
</organism>
<dbReference type="KEGG" id="vg:55809409"/>
<dbReference type="InterPro" id="IPR036736">
    <property type="entry name" value="ACP-like_sf"/>
</dbReference>
<evidence type="ECO:0000313" key="3">
    <source>
        <dbReference type="Proteomes" id="UP000258215"/>
    </source>
</evidence>
<reference evidence="3" key="1">
    <citation type="submission" date="2018-01" db="EMBL/GenBank/DDBJ databases">
        <authorList>
            <person name="van Mierlo J.T."/>
            <person name="Hagens S."/>
            <person name="Witte S."/>
            <person name="Klamert S."/>
            <person name="van de Straat L."/>
        </authorList>
    </citation>
    <scope>NUCLEOTIDE SEQUENCE [LARGE SCALE GENOMIC DNA]</scope>
</reference>
<dbReference type="Gene3D" id="1.10.1200.10">
    <property type="entry name" value="ACP-like"/>
    <property type="match status" value="1"/>
</dbReference>
<dbReference type="GeneID" id="55809409"/>
<dbReference type="InterPro" id="IPR009081">
    <property type="entry name" value="PP-bd_ACP"/>
</dbReference>
<sequence length="105" mass="11831">MNMSNKPTYVDVMRVLAQYACDNLNMETWRDGDHKEKFDNIDDNIDALAPLRAKSDLGGDDLDMIELIMEVEEQYDVEISDEWVGKHGDDPTLGALAELVVALSK</sequence>
<feature type="domain" description="Carrier" evidence="1">
    <location>
        <begin position="25"/>
        <end position="104"/>
    </location>
</feature>
<protein>
    <recommendedName>
        <fullName evidence="1">Carrier domain-containing protein</fullName>
    </recommendedName>
</protein>
<name>A0A2Z3DS68_9CAUD</name>
<proteinExistence type="predicted"/>
<dbReference type="EMBL" id="MG748547">
    <property type="protein sequence ID" value="AVZ44896.1"/>
    <property type="molecule type" value="Genomic_DNA"/>
</dbReference>
<dbReference type="SUPFAM" id="SSF47336">
    <property type="entry name" value="ACP-like"/>
    <property type="match status" value="1"/>
</dbReference>